<accession>A0ABV3MEQ4</accession>
<dbReference type="PANTHER" id="PTHR37038">
    <property type="entry name" value="TRANSCRIPTIONAL REGULATOR-RELATED"/>
    <property type="match status" value="1"/>
</dbReference>
<evidence type="ECO:0000259" key="1">
    <source>
        <dbReference type="PROSITE" id="PS50943"/>
    </source>
</evidence>
<dbReference type="Proteomes" id="UP001554047">
    <property type="component" value="Unassembled WGS sequence"/>
</dbReference>
<dbReference type="EMBL" id="JBFDTB010000015">
    <property type="protein sequence ID" value="MEW3466451.1"/>
    <property type="molecule type" value="Genomic_DNA"/>
</dbReference>
<dbReference type="Gene3D" id="1.10.260.40">
    <property type="entry name" value="lambda repressor-like DNA-binding domains"/>
    <property type="match status" value="1"/>
</dbReference>
<reference evidence="2 3" key="1">
    <citation type="submission" date="2024-05" db="EMBL/GenBank/DDBJ databases">
        <title>Human gut microbiome strain richness.</title>
        <authorList>
            <person name="Chen-Liaw A."/>
        </authorList>
    </citation>
    <scope>NUCLEOTIDE SEQUENCE [LARGE SCALE GENOMIC DNA]</scope>
    <source>
        <strain evidence="2 3">J1100102st1_G3_J1100102_180507</strain>
    </source>
</reference>
<evidence type="ECO:0000313" key="2">
    <source>
        <dbReference type="EMBL" id="MEW3466451.1"/>
    </source>
</evidence>
<sequence length="283" mass="33442">MFGETIREIRLKKGFSQKEVYRNIISKSYAIEFEKGKHNISSDVLIKILENLSMDISEFLFIANDYKLNEQNHYTYNYANLSNKQDIKGLALLLKELERKSGQINAIRVAEVRSRIRILQHLEVYGVYNTAVVLEEDKQLILSYLMGIESWTLQEIHLFANTLDFLDHEFIFIFFKRVSKLLEYYIQFEKGREVYCGLLINIIEYTFIKKQYEFAEVLLTQLGLLSTSFQDFFSRTLYKFFEGLLIMRTVNEEQGRTMATRMLDIMIELDQAPLSKMFSLLLE</sequence>
<feature type="domain" description="HTH cro/C1-type" evidence="1">
    <location>
        <begin position="6"/>
        <end position="59"/>
    </location>
</feature>
<dbReference type="PROSITE" id="PS50943">
    <property type="entry name" value="HTH_CROC1"/>
    <property type="match status" value="1"/>
</dbReference>
<evidence type="ECO:0000313" key="3">
    <source>
        <dbReference type="Proteomes" id="UP001554047"/>
    </source>
</evidence>
<dbReference type="InterPro" id="IPR001387">
    <property type="entry name" value="Cro/C1-type_HTH"/>
</dbReference>
<dbReference type="InterPro" id="IPR010982">
    <property type="entry name" value="Lambda_DNA-bd_dom_sf"/>
</dbReference>
<dbReference type="InterPro" id="IPR053163">
    <property type="entry name" value="HTH-type_regulator_Rgg"/>
</dbReference>
<dbReference type="RefSeq" id="WP_196044727.1">
    <property type="nucleotide sequence ID" value="NZ_JBFDTA010000010.1"/>
</dbReference>
<dbReference type="Pfam" id="PF21259">
    <property type="entry name" value="Rgg_C"/>
    <property type="match status" value="1"/>
</dbReference>
<name>A0ABV3MEQ4_9ENTE</name>
<proteinExistence type="predicted"/>
<keyword evidence="3" id="KW-1185">Reference proteome</keyword>
<dbReference type="SMART" id="SM00530">
    <property type="entry name" value="HTH_XRE"/>
    <property type="match status" value="1"/>
</dbReference>
<dbReference type="CDD" id="cd00093">
    <property type="entry name" value="HTH_XRE"/>
    <property type="match status" value="1"/>
</dbReference>
<dbReference type="InterPro" id="IPR010057">
    <property type="entry name" value="Transcription_activator_Rgg_C"/>
</dbReference>
<dbReference type="NCBIfam" id="TIGR01716">
    <property type="entry name" value="RGG_Cterm"/>
    <property type="match status" value="1"/>
</dbReference>
<organism evidence="2 3">
    <name type="scientific">Enterococcus entomosocium</name>
    <dbReference type="NCBI Taxonomy" id="3034352"/>
    <lineage>
        <taxon>Bacteria</taxon>
        <taxon>Bacillati</taxon>
        <taxon>Bacillota</taxon>
        <taxon>Bacilli</taxon>
        <taxon>Lactobacillales</taxon>
        <taxon>Enterococcaceae</taxon>
        <taxon>Enterococcus</taxon>
    </lineage>
</organism>
<gene>
    <name evidence="2" type="ORF">AB1I55_10140</name>
</gene>
<protein>
    <submittedName>
        <fullName evidence="2">Helix-turn-helix domain-containing protein</fullName>
    </submittedName>
</protein>
<dbReference type="PANTHER" id="PTHR37038:SF12">
    <property type="entry name" value="TRANSCRIPTIONAL REGULATOR"/>
    <property type="match status" value="1"/>
</dbReference>
<dbReference type="SUPFAM" id="SSF47413">
    <property type="entry name" value="lambda repressor-like DNA-binding domains"/>
    <property type="match status" value="1"/>
</dbReference>
<dbReference type="Pfam" id="PF01381">
    <property type="entry name" value="HTH_3"/>
    <property type="match status" value="1"/>
</dbReference>
<comment type="caution">
    <text evidence="2">The sequence shown here is derived from an EMBL/GenBank/DDBJ whole genome shotgun (WGS) entry which is preliminary data.</text>
</comment>